<sequence>VMHLLYRLKYFKDAHWEQDWINTAENTAREIFQEQYLFDSHKSSIFAKIDNYGKDDSSDDIFTQYIKEKPCTDDPIQFWTSKLNKPGDKPTPKGALAQMGLDFCSAPAALTDVERLFSHAGLLVTKCRHNMKFPTLRAAMVLKSW</sequence>
<dbReference type="AlphaFoldDB" id="A0A4S8LJE1"/>
<reference evidence="1 2" key="1">
    <citation type="journal article" date="2019" name="Nat. Ecol. Evol.">
        <title>Megaphylogeny resolves global patterns of mushroom evolution.</title>
        <authorList>
            <person name="Varga T."/>
            <person name="Krizsan K."/>
            <person name="Foldi C."/>
            <person name="Dima B."/>
            <person name="Sanchez-Garcia M."/>
            <person name="Sanchez-Ramirez S."/>
            <person name="Szollosi G.J."/>
            <person name="Szarkandi J.G."/>
            <person name="Papp V."/>
            <person name="Albert L."/>
            <person name="Andreopoulos W."/>
            <person name="Angelini C."/>
            <person name="Antonin V."/>
            <person name="Barry K.W."/>
            <person name="Bougher N.L."/>
            <person name="Buchanan P."/>
            <person name="Buyck B."/>
            <person name="Bense V."/>
            <person name="Catcheside P."/>
            <person name="Chovatia M."/>
            <person name="Cooper J."/>
            <person name="Damon W."/>
            <person name="Desjardin D."/>
            <person name="Finy P."/>
            <person name="Geml J."/>
            <person name="Haridas S."/>
            <person name="Hughes K."/>
            <person name="Justo A."/>
            <person name="Karasinski D."/>
            <person name="Kautmanova I."/>
            <person name="Kiss B."/>
            <person name="Kocsube S."/>
            <person name="Kotiranta H."/>
            <person name="LaButti K.M."/>
            <person name="Lechner B.E."/>
            <person name="Liimatainen K."/>
            <person name="Lipzen A."/>
            <person name="Lukacs Z."/>
            <person name="Mihaltcheva S."/>
            <person name="Morgado L.N."/>
            <person name="Niskanen T."/>
            <person name="Noordeloos M.E."/>
            <person name="Ohm R.A."/>
            <person name="Ortiz-Santana B."/>
            <person name="Ovrebo C."/>
            <person name="Racz N."/>
            <person name="Riley R."/>
            <person name="Savchenko A."/>
            <person name="Shiryaev A."/>
            <person name="Soop K."/>
            <person name="Spirin V."/>
            <person name="Szebenyi C."/>
            <person name="Tomsovsky M."/>
            <person name="Tulloss R.E."/>
            <person name="Uehling J."/>
            <person name="Grigoriev I.V."/>
            <person name="Vagvolgyi C."/>
            <person name="Papp T."/>
            <person name="Martin F.M."/>
            <person name="Miettinen O."/>
            <person name="Hibbett D.S."/>
            <person name="Nagy L.G."/>
        </authorList>
    </citation>
    <scope>NUCLEOTIDE SEQUENCE [LARGE SCALE GENOMIC DNA]</scope>
    <source>
        <strain evidence="1 2">CBS 962.96</strain>
    </source>
</reference>
<protein>
    <recommendedName>
        <fullName evidence="3">HAT C-terminal dimerisation domain-containing protein</fullName>
    </recommendedName>
</protein>
<evidence type="ECO:0000313" key="2">
    <source>
        <dbReference type="Proteomes" id="UP000297245"/>
    </source>
</evidence>
<organism evidence="1 2">
    <name type="scientific">Dendrothele bispora (strain CBS 962.96)</name>
    <dbReference type="NCBI Taxonomy" id="1314807"/>
    <lineage>
        <taxon>Eukaryota</taxon>
        <taxon>Fungi</taxon>
        <taxon>Dikarya</taxon>
        <taxon>Basidiomycota</taxon>
        <taxon>Agaricomycotina</taxon>
        <taxon>Agaricomycetes</taxon>
        <taxon>Agaricomycetidae</taxon>
        <taxon>Agaricales</taxon>
        <taxon>Agaricales incertae sedis</taxon>
        <taxon>Dendrothele</taxon>
    </lineage>
</organism>
<dbReference type="InterPro" id="IPR012337">
    <property type="entry name" value="RNaseH-like_sf"/>
</dbReference>
<proteinExistence type="predicted"/>
<dbReference type="EMBL" id="ML179373">
    <property type="protein sequence ID" value="THU89292.1"/>
    <property type="molecule type" value="Genomic_DNA"/>
</dbReference>
<accession>A0A4S8LJE1</accession>
<dbReference type="SUPFAM" id="SSF53098">
    <property type="entry name" value="Ribonuclease H-like"/>
    <property type="match status" value="1"/>
</dbReference>
<name>A0A4S8LJE1_DENBC</name>
<feature type="non-terminal residue" evidence="1">
    <location>
        <position position="145"/>
    </location>
</feature>
<feature type="non-terminal residue" evidence="1">
    <location>
        <position position="1"/>
    </location>
</feature>
<gene>
    <name evidence="1" type="ORF">K435DRAFT_569500</name>
</gene>
<dbReference type="Proteomes" id="UP000297245">
    <property type="component" value="Unassembled WGS sequence"/>
</dbReference>
<dbReference type="OrthoDB" id="3268424at2759"/>
<evidence type="ECO:0008006" key="3">
    <source>
        <dbReference type="Google" id="ProtNLM"/>
    </source>
</evidence>
<keyword evidence="2" id="KW-1185">Reference proteome</keyword>
<evidence type="ECO:0000313" key="1">
    <source>
        <dbReference type="EMBL" id="THU89292.1"/>
    </source>
</evidence>